<dbReference type="KEGG" id="caci:CLOAM0102"/>
<evidence type="ECO:0000256" key="1">
    <source>
        <dbReference type="SAM" id="SignalP"/>
    </source>
</evidence>
<evidence type="ECO:0000313" key="4">
    <source>
        <dbReference type="Proteomes" id="UP000002019"/>
    </source>
</evidence>
<protein>
    <recommendedName>
        <fullName evidence="2">Soluble ligand binding domain-containing protein</fullName>
    </recommendedName>
</protein>
<dbReference type="PANTHER" id="PTHR33619:SF3">
    <property type="entry name" value="POLYSACCHARIDE EXPORT PROTEIN GFCE-RELATED"/>
    <property type="match status" value="1"/>
</dbReference>
<dbReference type="Pfam" id="PF10531">
    <property type="entry name" value="SLBB"/>
    <property type="match status" value="1"/>
</dbReference>
<keyword evidence="4" id="KW-1185">Reference proteome</keyword>
<name>B0VIV3_CLOAI</name>
<reference evidence="3 4" key="1">
    <citation type="journal article" date="2008" name="J. Bacteriol.">
        <title>'Candidatus Cloacamonas acidaminovorans': genome sequence reconstruction provides a first glimpse of a new bacterial division.</title>
        <authorList>
            <person name="Pelletier E."/>
            <person name="Kreimeyer A."/>
            <person name="Bocs S."/>
            <person name="Rouy Z."/>
            <person name="Gyapay G."/>
            <person name="Chouari R."/>
            <person name="Riviere D."/>
            <person name="Ganesan A."/>
            <person name="Daegelen P."/>
            <person name="Sghir A."/>
            <person name="Cohen G.N."/>
            <person name="Medigue C."/>
            <person name="Weissenbach J."/>
            <person name="Le Paslier D."/>
        </authorList>
    </citation>
    <scope>NUCLEOTIDE SEQUENCE [LARGE SCALE GENOMIC DNA]</scope>
    <source>
        <strain evidence="4">Evry</strain>
    </source>
</reference>
<dbReference type="eggNOG" id="COG1596">
    <property type="taxonomic scope" value="Bacteria"/>
</dbReference>
<dbReference type="Proteomes" id="UP000002019">
    <property type="component" value="Chromosome"/>
</dbReference>
<feature type="domain" description="Soluble ligand binding" evidence="2">
    <location>
        <begin position="246"/>
        <end position="284"/>
    </location>
</feature>
<dbReference type="InterPro" id="IPR049712">
    <property type="entry name" value="Poly_export"/>
</dbReference>
<organism evidence="3 4">
    <name type="scientific">Cloacimonas acidaminovorans (strain Evry)</name>
    <dbReference type="NCBI Taxonomy" id="459349"/>
    <lineage>
        <taxon>Bacteria</taxon>
        <taxon>Pseudomonadati</taxon>
        <taxon>Candidatus Cloacimonadota</taxon>
        <taxon>Candidatus Cloacimonadia</taxon>
        <taxon>Candidatus Cloacimonadales</taxon>
        <taxon>Candidatus Cloacimonadaceae</taxon>
        <taxon>Candidatus Cloacimonas</taxon>
    </lineage>
</organism>
<proteinExistence type="predicted"/>
<dbReference type="STRING" id="459349.CLOAM0102"/>
<keyword evidence="1" id="KW-0732">Signal</keyword>
<gene>
    <name evidence="3" type="ordered locus">CLOAM0102</name>
</gene>
<feature type="signal peptide" evidence="1">
    <location>
        <begin position="1"/>
        <end position="20"/>
    </location>
</feature>
<dbReference type="HOGENOM" id="CLU_574622_0_0_0"/>
<sequence length="465" mass="52475">MITMKSRFLLILLMSLSLLSALTPTPTGDIIPISVSLTGFVENPGVYQMTPVNRLSDLLLLNKTTTLERIEKTQVLREKSVEVPKPAELLSPPTPEKEKEEIITLENNQGLRRIRITRAGKIETYDLLKFYRLGDISQNPLLKDGDVVFVPAIKDFISIGGGINLPGELEFVEGDKLGTIIELSLGFTFDADISKVQLYRYKENRIDYDVLNYDLKANPAFWDLPLKADDRILISCDAEIRTRQRIKIYGQVKNPGEYVIDANTTLYDVLQQAGGLTKRGDIKSMVYYNENINADPDPFLEMLMQRTMSDMTPLEYSYLRNNLMQLKGKYSIDPVKMMNSEGKEANPYLLDGDCIYIPEKIDMVWVSGQVKNPGMVPWVEGNGWNYYIQAAGGYTNNRKMGKGRIIRANSGNWVKPGKNVVIRAGDTVFVPAQTDRSMWTDVKDIVTLTSSVVTIILGIRTFTRD</sequence>
<dbReference type="InterPro" id="IPR019554">
    <property type="entry name" value="Soluble_ligand-bd"/>
</dbReference>
<dbReference type="EMBL" id="CU466930">
    <property type="protein sequence ID" value="CAO80013.1"/>
    <property type="molecule type" value="Genomic_DNA"/>
</dbReference>
<accession>B0VIV3</accession>
<dbReference type="PANTHER" id="PTHR33619">
    <property type="entry name" value="POLYSACCHARIDE EXPORT PROTEIN GFCE-RELATED"/>
    <property type="match status" value="1"/>
</dbReference>
<feature type="chain" id="PRO_5002757872" description="Soluble ligand binding domain-containing protein" evidence="1">
    <location>
        <begin position="21"/>
        <end position="465"/>
    </location>
</feature>
<evidence type="ECO:0000313" key="3">
    <source>
        <dbReference type="EMBL" id="CAO80013.1"/>
    </source>
</evidence>
<dbReference type="AlphaFoldDB" id="B0VIV3"/>
<evidence type="ECO:0000259" key="2">
    <source>
        <dbReference type="Pfam" id="PF10531"/>
    </source>
</evidence>
<dbReference type="Gene3D" id="3.10.560.10">
    <property type="entry name" value="Outer membrane lipoprotein wza domain like"/>
    <property type="match status" value="4"/>
</dbReference>
<dbReference type="GO" id="GO:0015159">
    <property type="term" value="F:polysaccharide transmembrane transporter activity"/>
    <property type="evidence" value="ECO:0007669"/>
    <property type="project" value="InterPro"/>
</dbReference>